<dbReference type="GO" id="GO:0015562">
    <property type="term" value="F:efflux transmembrane transporter activity"/>
    <property type="evidence" value="ECO:0007669"/>
    <property type="project" value="InterPro"/>
</dbReference>
<dbReference type="SUPFAM" id="SSF56954">
    <property type="entry name" value="Outer membrane efflux proteins (OEP)"/>
    <property type="match status" value="1"/>
</dbReference>
<accession>A0A368ZGG4</accession>
<evidence type="ECO:0000313" key="3">
    <source>
        <dbReference type="Proteomes" id="UP000253436"/>
    </source>
</evidence>
<organism evidence="2 3">
    <name type="scientific">Winogradskyella arenosi</name>
    <dbReference type="NCBI Taxonomy" id="533325"/>
    <lineage>
        <taxon>Bacteria</taxon>
        <taxon>Pseudomonadati</taxon>
        <taxon>Bacteroidota</taxon>
        <taxon>Flavobacteriia</taxon>
        <taxon>Flavobacteriales</taxon>
        <taxon>Flavobacteriaceae</taxon>
        <taxon>Winogradskyella</taxon>
    </lineage>
</organism>
<keyword evidence="1" id="KW-0175">Coiled coil</keyword>
<keyword evidence="3" id="KW-1185">Reference proteome</keyword>
<name>A0A368ZGG4_9FLAO</name>
<comment type="caution">
    <text evidence="2">The sequence shown here is derived from an EMBL/GenBank/DDBJ whole genome shotgun (WGS) entry which is preliminary data.</text>
</comment>
<reference evidence="2 3" key="1">
    <citation type="submission" date="2018-07" db="EMBL/GenBank/DDBJ databases">
        <title>Genomic Encyclopedia of Type Strains, Phase III (KMG-III): the genomes of soil and plant-associated and newly described type strains.</title>
        <authorList>
            <person name="Whitman W."/>
        </authorList>
    </citation>
    <scope>NUCLEOTIDE SEQUENCE [LARGE SCALE GENOMIC DNA]</scope>
    <source>
        <strain evidence="2 3">CECT 7958</strain>
    </source>
</reference>
<evidence type="ECO:0000256" key="1">
    <source>
        <dbReference type="SAM" id="Coils"/>
    </source>
</evidence>
<dbReference type="AlphaFoldDB" id="A0A368ZGG4"/>
<feature type="coiled-coil region" evidence="1">
    <location>
        <begin position="27"/>
        <end position="54"/>
    </location>
</feature>
<dbReference type="EMBL" id="QPJO01000002">
    <property type="protein sequence ID" value="RCW92300.1"/>
    <property type="molecule type" value="Genomic_DNA"/>
</dbReference>
<dbReference type="PANTHER" id="PTHR30203:SF23">
    <property type="entry name" value="OUTER MEMBRANE EFFLUX PROTEIN"/>
    <property type="match status" value="1"/>
</dbReference>
<dbReference type="Gene3D" id="1.20.1600.10">
    <property type="entry name" value="Outer membrane efflux proteins (OEP)"/>
    <property type="match status" value="1"/>
</dbReference>
<dbReference type="Proteomes" id="UP000253436">
    <property type="component" value="Unassembled WGS sequence"/>
</dbReference>
<sequence length="429" mass="49114">MVLLVLSLSFSSQGQDQLILSREDCETKFLKENLQLLAEELEISQAEAMVLQSKYWPNPNLTIDQVNLWATQGQLDAFDTEGLPAFNSGSSFGTKQQIGVSLEQLIHTAGKRKKLMAIQNISLEKSKEYFRDVLRGLKIEFRNQLTQLQYLQLSKRMYEEELLSVKQLTNAYLRQVELGHISKGEYVRLKALELEITQKTNAVKTEINQVQKELNVLMRLSANTDLVITDAGFIKDTDGFKLRSIPDLIVEAKENRPDYKIASLQETSSLIELEYEKAQRIPDVTFKVDYDRGGNFMYNFVGFGLSFDLPVFDRNKGNILHATSEIEQSQLRSQELELTLENEVAAAYKDLINAIAFFESIDADYDVSLEIMLKNYTQNFKEKNISIVEYLDFMEAYLTNKIIILEASKDVNEKAEKLNYSIGKDLINK</sequence>
<dbReference type="PANTHER" id="PTHR30203">
    <property type="entry name" value="OUTER MEMBRANE CATION EFFLUX PROTEIN"/>
    <property type="match status" value="1"/>
</dbReference>
<evidence type="ECO:0000313" key="2">
    <source>
        <dbReference type="EMBL" id="RCW92300.1"/>
    </source>
</evidence>
<dbReference type="InterPro" id="IPR010131">
    <property type="entry name" value="MdtP/NodT-like"/>
</dbReference>
<protein>
    <submittedName>
        <fullName evidence="2">Cobalt-zinc-cadmium efflux system outer membrane protein</fullName>
    </submittedName>
</protein>
<proteinExistence type="predicted"/>
<gene>
    <name evidence="2" type="ORF">DFQ08_102324</name>
</gene>